<organism evidence="1 2">
    <name type="scientific">Alkalithermobacter paradoxus</name>
    <dbReference type="NCBI Taxonomy" id="29349"/>
    <lineage>
        <taxon>Bacteria</taxon>
        <taxon>Bacillati</taxon>
        <taxon>Bacillota</taxon>
        <taxon>Clostridia</taxon>
        <taxon>Peptostreptococcales</taxon>
        <taxon>Tepidibacteraceae</taxon>
        <taxon>Alkalithermobacter</taxon>
    </lineage>
</organism>
<dbReference type="Proteomes" id="UP000190140">
    <property type="component" value="Unassembled WGS sequence"/>
</dbReference>
<comment type="caution">
    <text evidence="1">The sequence shown here is derived from an EMBL/GenBank/DDBJ whole genome shotgun (WGS) entry which is preliminary data.</text>
</comment>
<dbReference type="AlphaFoldDB" id="A0A1V4I5A8"/>
<dbReference type="RefSeq" id="WP_079413587.1">
    <property type="nucleotide sequence ID" value="NZ_MZGW01000012.1"/>
</dbReference>
<evidence type="ECO:0000313" key="2">
    <source>
        <dbReference type="Proteomes" id="UP000190140"/>
    </source>
</evidence>
<reference evidence="1 2" key="1">
    <citation type="submission" date="2017-03" db="EMBL/GenBank/DDBJ databases">
        <title>Genome sequence of Clostridium thermoalcaliphilum DSM 7309.</title>
        <authorList>
            <person name="Poehlein A."/>
            <person name="Daniel R."/>
        </authorList>
    </citation>
    <scope>NUCLEOTIDE SEQUENCE [LARGE SCALE GENOMIC DNA]</scope>
    <source>
        <strain evidence="1 2">DSM 7309</strain>
    </source>
</reference>
<accession>A0A1V4I5A8</accession>
<keyword evidence="2" id="KW-1185">Reference proteome</keyword>
<evidence type="ECO:0000313" key="1">
    <source>
        <dbReference type="EMBL" id="OPJ54757.1"/>
    </source>
</evidence>
<dbReference type="OrthoDB" id="1954788at2"/>
<gene>
    <name evidence="1" type="ORF">CLOTH_19780</name>
</gene>
<dbReference type="EMBL" id="MZGW01000012">
    <property type="protein sequence ID" value="OPJ54757.1"/>
    <property type="molecule type" value="Genomic_DNA"/>
</dbReference>
<sequence>MKELDILRLEINYFLCIVDSTLSVEDSNLAKEALNSLVTSFLFANQHNFCEYHIQIIEDYISSISNLSEEEYRYIKRNIPHVINLLNLIKQEIIK</sequence>
<proteinExistence type="predicted"/>
<protein>
    <submittedName>
        <fullName evidence="1">Uncharacterized protein</fullName>
    </submittedName>
</protein>
<name>A0A1V4I5A8_9FIRM</name>